<dbReference type="AlphaFoldDB" id="A0A1F8DL86"/>
<keyword evidence="2" id="KW-0812">Transmembrane</keyword>
<protein>
    <submittedName>
        <fullName evidence="3">Uncharacterized protein</fullName>
    </submittedName>
</protein>
<dbReference type="Proteomes" id="UP000178303">
    <property type="component" value="Unassembled WGS sequence"/>
</dbReference>
<reference evidence="3 4" key="1">
    <citation type="journal article" date="2016" name="Nat. Commun.">
        <title>Thousands of microbial genomes shed light on interconnected biogeochemical processes in an aquifer system.</title>
        <authorList>
            <person name="Anantharaman K."/>
            <person name="Brown C.T."/>
            <person name="Hug L.A."/>
            <person name="Sharon I."/>
            <person name="Castelle C.J."/>
            <person name="Probst A.J."/>
            <person name="Thomas B.C."/>
            <person name="Singh A."/>
            <person name="Wilkins M.J."/>
            <person name="Karaoz U."/>
            <person name="Brodie E.L."/>
            <person name="Williams K.H."/>
            <person name="Hubbard S.S."/>
            <person name="Banfield J.F."/>
        </authorList>
    </citation>
    <scope>NUCLEOTIDE SEQUENCE [LARGE SCALE GENOMIC DNA]</scope>
</reference>
<evidence type="ECO:0000256" key="1">
    <source>
        <dbReference type="SAM" id="MobiDB-lite"/>
    </source>
</evidence>
<proteinExistence type="predicted"/>
<keyword evidence="2" id="KW-0472">Membrane</keyword>
<organism evidence="3 4">
    <name type="scientific">Candidatus Wolfebacteria bacterium GWA1_42_9</name>
    <dbReference type="NCBI Taxonomy" id="1802553"/>
    <lineage>
        <taxon>Bacteria</taxon>
        <taxon>Candidatus Wolfeibacteriota</taxon>
    </lineage>
</organism>
<name>A0A1F8DL86_9BACT</name>
<dbReference type="EMBL" id="MGIN01000024">
    <property type="protein sequence ID" value="OGM89370.1"/>
    <property type="molecule type" value="Genomic_DNA"/>
</dbReference>
<comment type="caution">
    <text evidence="3">The sequence shown here is derived from an EMBL/GenBank/DDBJ whole genome shotgun (WGS) entry which is preliminary data.</text>
</comment>
<evidence type="ECO:0000256" key="2">
    <source>
        <dbReference type="SAM" id="Phobius"/>
    </source>
</evidence>
<gene>
    <name evidence="3" type="ORF">A2108_00590</name>
</gene>
<sequence>MKKIVLALFFLGLGLVLGTQLVSAQEVSLETGVAANQTVQNQENVLSPEDTAKLKDGLDRLEIILIQLQARLDTKDEVVLSKKTEVNSSLGEIKTTLIAIDYSLETLSLSPTDEELAAQGPIAPVEFFSQIEQEGVVASEEKSGGLASVGLVVNLKKMAIPLAVVIAVIIVVLAWFLIKRYRGKKPVPITQSPAPSHTQQQIQTPSNPADAPQISEQA</sequence>
<evidence type="ECO:0000313" key="4">
    <source>
        <dbReference type="Proteomes" id="UP000178303"/>
    </source>
</evidence>
<feature type="region of interest" description="Disordered" evidence="1">
    <location>
        <begin position="188"/>
        <end position="218"/>
    </location>
</feature>
<keyword evidence="2" id="KW-1133">Transmembrane helix</keyword>
<feature type="compositionally biased region" description="Polar residues" evidence="1">
    <location>
        <begin position="189"/>
        <end position="207"/>
    </location>
</feature>
<feature type="transmembrane region" description="Helical" evidence="2">
    <location>
        <begin position="158"/>
        <end position="178"/>
    </location>
</feature>
<accession>A0A1F8DL86</accession>
<evidence type="ECO:0000313" key="3">
    <source>
        <dbReference type="EMBL" id="OGM89370.1"/>
    </source>
</evidence>